<feature type="domain" description="MacB-like periplasmic core" evidence="8">
    <location>
        <begin position="20"/>
        <end position="242"/>
    </location>
</feature>
<feature type="domain" description="MacB-like periplasmic core" evidence="8">
    <location>
        <begin position="434"/>
        <end position="631"/>
    </location>
</feature>
<keyword evidence="2" id="KW-1003">Cell membrane</keyword>
<evidence type="ECO:0000313" key="9">
    <source>
        <dbReference type="EMBL" id="SEL71847.1"/>
    </source>
</evidence>
<dbReference type="InterPro" id="IPR003838">
    <property type="entry name" value="ABC3_permease_C"/>
</dbReference>
<evidence type="ECO:0000259" key="7">
    <source>
        <dbReference type="Pfam" id="PF02687"/>
    </source>
</evidence>
<dbReference type="PANTHER" id="PTHR30572:SF18">
    <property type="entry name" value="ABC-TYPE MACROLIDE FAMILY EXPORT SYSTEM PERMEASE COMPONENT 2"/>
    <property type="match status" value="1"/>
</dbReference>
<comment type="subcellular location">
    <subcellularLocation>
        <location evidence="1">Cell membrane</location>
        <topology evidence="1">Multi-pass membrane protein</topology>
    </subcellularLocation>
</comment>
<dbReference type="PANTHER" id="PTHR30572">
    <property type="entry name" value="MEMBRANE COMPONENT OF TRANSPORTER-RELATED"/>
    <property type="match status" value="1"/>
</dbReference>
<dbReference type="STRING" id="407022.SAMN05661044_03227"/>
<proteinExistence type="predicted"/>
<evidence type="ECO:0000256" key="2">
    <source>
        <dbReference type="ARBA" id="ARBA00022475"/>
    </source>
</evidence>
<keyword evidence="3 6" id="KW-0812">Transmembrane</keyword>
<evidence type="ECO:0000259" key="8">
    <source>
        <dbReference type="Pfam" id="PF12704"/>
    </source>
</evidence>
<evidence type="ECO:0000256" key="4">
    <source>
        <dbReference type="ARBA" id="ARBA00022989"/>
    </source>
</evidence>
<gene>
    <name evidence="9" type="ORF">SAMN05661044_03227</name>
</gene>
<dbReference type="EMBL" id="FOAF01000003">
    <property type="protein sequence ID" value="SEL71847.1"/>
    <property type="molecule type" value="Genomic_DNA"/>
</dbReference>
<dbReference type="InterPro" id="IPR050250">
    <property type="entry name" value="Macrolide_Exporter_MacB"/>
</dbReference>
<feature type="transmembrane region" description="Helical" evidence="6">
    <location>
        <begin position="671"/>
        <end position="695"/>
    </location>
</feature>
<evidence type="ECO:0000256" key="6">
    <source>
        <dbReference type="SAM" id="Phobius"/>
    </source>
</evidence>
<feature type="transmembrane region" description="Helical" evidence="6">
    <location>
        <begin position="21"/>
        <end position="42"/>
    </location>
</feature>
<feature type="transmembrane region" description="Helical" evidence="6">
    <location>
        <begin position="379"/>
        <end position="402"/>
    </location>
</feature>
<evidence type="ECO:0000256" key="5">
    <source>
        <dbReference type="ARBA" id="ARBA00023136"/>
    </source>
</evidence>
<dbReference type="Pfam" id="PF12704">
    <property type="entry name" value="MacB_PCD"/>
    <property type="match status" value="2"/>
</dbReference>
<protein>
    <submittedName>
        <fullName evidence="9">ABC-type antimicrobial peptide transport system, permease component</fullName>
    </submittedName>
</protein>
<feature type="transmembrane region" description="Helical" evidence="6">
    <location>
        <begin position="755"/>
        <end position="777"/>
    </location>
</feature>
<feature type="transmembrane region" description="Helical" evidence="6">
    <location>
        <begin position="723"/>
        <end position="743"/>
    </location>
</feature>
<keyword evidence="5 6" id="KW-0472">Membrane</keyword>
<feature type="transmembrane region" description="Helical" evidence="6">
    <location>
        <begin position="423"/>
        <end position="447"/>
    </location>
</feature>
<feature type="domain" description="ABC3 transporter permease C-terminal" evidence="7">
    <location>
        <begin position="674"/>
        <end position="787"/>
    </location>
</feature>
<dbReference type="InterPro" id="IPR025857">
    <property type="entry name" value="MacB_PCD"/>
</dbReference>
<accession>A0A1H7SK94</accession>
<evidence type="ECO:0000313" key="10">
    <source>
        <dbReference type="Proteomes" id="UP000199421"/>
    </source>
</evidence>
<organism evidence="9 10">
    <name type="scientific">Olivibacter domesticus</name>
    <name type="common">Pseudosphingobacterium domesticum</name>
    <dbReference type="NCBI Taxonomy" id="407022"/>
    <lineage>
        <taxon>Bacteria</taxon>
        <taxon>Pseudomonadati</taxon>
        <taxon>Bacteroidota</taxon>
        <taxon>Sphingobacteriia</taxon>
        <taxon>Sphingobacteriales</taxon>
        <taxon>Sphingobacteriaceae</taxon>
        <taxon>Olivibacter</taxon>
    </lineage>
</organism>
<reference evidence="10" key="1">
    <citation type="submission" date="2016-10" db="EMBL/GenBank/DDBJ databases">
        <authorList>
            <person name="Varghese N."/>
            <person name="Submissions S."/>
        </authorList>
    </citation>
    <scope>NUCLEOTIDE SEQUENCE [LARGE SCALE GENOMIC DNA]</scope>
    <source>
        <strain evidence="10">DSM 18733</strain>
    </source>
</reference>
<dbReference type="GO" id="GO:0022857">
    <property type="term" value="F:transmembrane transporter activity"/>
    <property type="evidence" value="ECO:0007669"/>
    <property type="project" value="TreeGrafter"/>
</dbReference>
<dbReference type="GO" id="GO:0005886">
    <property type="term" value="C:plasma membrane"/>
    <property type="evidence" value="ECO:0007669"/>
    <property type="project" value="UniProtKB-SubCell"/>
</dbReference>
<keyword evidence="10" id="KW-1185">Reference proteome</keyword>
<keyword evidence="4 6" id="KW-1133">Transmembrane helix</keyword>
<feature type="domain" description="ABC3 transporter permease C-terminal" evidence="7">
    <location>
        <begin position="291"/>
        <end position="407"/>
    </location>
</feature>
<dbReference type="RefSeq" id="WP_093326365.1">
    <property type="nucleotide sequence ID" value="NZ_FOAF01000003.1"/>
</dbReference>
<sequence>MLKNYFKIAWRNLLKNKKSSFINIAGLAMGMAVFILIALWIWDELSYNNYFKNYERIGQIVQTQKWNGEIYSGVAIPKPLGPELKANYNDNFDYIAMASWEGEHILSHHDKNLTQGGIYIDVDGPKMLSLKLLQGSIDGLKDPNSIMLSQSTAKAFFGDKNPINELMKIDQKLDVKVTAVYEDSPYNTTFRNLQFIAPWELYVTSEAWIKRAETQWGNNSFQLFAQIKEGSSFEIVNKNIANAKLNKVSEEDKKFHAQILLHPMKDWHLRNEWKEGKVVGGLIEYVKLFSLIGVFVLLLACINFMNLSTARSERRAKEVGVRKTVGSPKKDLVFQFLSESVLIAFIAFFLSILLVVLALPWFNEVADKKISILWTNGWFWAYGMLFTLLTGIIAGSYPAFYLSSFNPLAVLKGTFKVGKSAAIPRRVLVTIQFTISIALIIGTIIVFRQIQYTKDRPVGYNRERLMMINMKTPDFYGKFEVLRAALKEKGVIEELSESSSPLTGVWSNSGGFDWEGKDPDLSTDFATIWVTHEFGKTVDWRIKEGRDFSRSFATDSAAIVINEAAVKFMGIKNPIGKMVKWSGMNLRVVGIVNDLIMDSPFNPVKQTVYLLNYDNVTWINLKLNPQKSMAECLPIIENTFKEVIPNAPFDYKFADTEYAAKFAQEERIGKLATFFASLAIIISALGVFGLASFTAEQRTKEIGIRKIIGANLFQLWQLLSKDFVLLVGISCLVAIPISYYLLNEWLQKYTYRTDISWWIFASAAIGTIVLTIIIVSFQTIKAARANPVKSLRSE</sequence>
<feature type="transmembrane region" description="Helical" evidence="6">
    <location>
        <begin position="288"/>
        <end position="307"/>
    </location>
</feature>
<dbReference type="Pfam" id="PF02687">
    <property type="entry name" value="FtsX"/>
    <property type="match status" value="2"/>
</dbReference>
<dbReference type="Proteomes" id="UP000199421">
    <property type="component" value="Unassembled WGS sequence"/>
</dbReference>
<dbReference type="AlphaFoldDB" id="A0A1H7SK94"/>
<evidence type="ECO:0000256" key="3">
    <source>
        <dbReference type="ARBA" id="ARBA00022692"/>
    </source>
</evidence>
<evidence type="ECO:0000256" key="1">
    <source>
        <dbReference type="ARBA" id="ARBA00004651"/>
    </source>
</evidence>
<name>A0A1H7SK94_OLID1</name>
<feature type="transmembrane region" description="Helical" evidence="6">
    <location>
        <begin position="332"/>
        <end position="359"/>
    </location>
</feature>
<dbReference type="OrthoDB" id="1451596at2"/>